<reference evidence="1 2" key="1">
    <citation type="submission" date="2016-05" db="EMBL/GenBank/DDBJ databases">
        <authorList>
            <person name="Lavstsen T."/>
            <person name="Jespersen J.S."/>
        </authorList>
    </citation>
    <scope>NUCLEOTIDE SEQUENCE [LARGE SCALE GENOMIC DNA]</scope>
    <source>
        <strain evidence="1 2">KCJ1736</strain>
    </source>
</reference>
<proteinExistence type="predicted"/>
<protein>
    <submittedName>
        <fullName evidence="1">Uncharacterized protein</fullName>
    </submittedName>
</protein>
<name>A0A176XHA7_AGRTU</name>
<evidence type="ECO:0000313" key="2">
    <source>
        <dbReference type="Proteomes" id="UP000077098"/>
    </source>
</evidence>
<organism evidence="1 2">
    <name type="scientific">Agrobacterium tumefaciens</name>
    <dbReference type="NCBI Taxonomy" id="358"/>
    <lineage>
        <taxon>Bacteria</taxon>
        <taxon>Pseudomonadati</taxon>
        <taxon>Pseudomonadota</taxon>
        <taxon>Alphaproteobacteria</taxon>
        <taxon>Hyphomicrobiales</taxon>
        <taxon>Rhizobiaceae</taxon>
        <taxon>Rhizobium/Agrobacterium group</taxon>
        <taxon>Agrobacterium</taxon>
        <taxon>Agrobacterium tumefaciens complex</taxon>
    </lineage>
</organism>
<dbReference type="AlphaFoldDB" id="A0A176XHA7"/>
<dbReference type="Proteomes" id="UP000077098">
    <property type="component" value="Unassembled WGS sequence"/>
</dbReference>
<dbReference type="EMBL" id="LXPS01000003">
    <property type="protein sequence ID" value="OAE49282.1"/>
    <property type="molecule type" value="Genomic_DNA"/>
</dbReference>
<comment type="caution">
    <text evidence="1">The sequence shown here is derived from an EMBL/GenBank/DDBJ whole genome shotgun (WGS) entry which is preliminary data.</text>
</comment>
<gene>
    <name evidence="1" type="ORF">A7J57_00750</name>
</gene>
<evidence type="ECO:0000313" key="1">
    <source>
        <dbReference type="EMBL" id="OAE49282.1"/>
    </source>
</evidence>
<sequence length="87" mass="9334">MSSVAFKVLSTVNAPYGTNLSAEQLASKISDIASVENYDASAFSFYSEVNADLQHQFLDEMEIDHTAAAQIAQKFSQLAGYPLALAA</sequence>
<dbReference type="RefSeq" id="WP_063947442.1">
    <property type="nucleotide sequence ID" value="NZ_JBJDNA010000003.1"/>
</dbReference>
<accession>A0A176XHA7</accession>